<feature type="region of interest" description="Disordered" evidence="1">
    <location>
        <begin position="198"/>
        <end position="240"/>
    </location>
</feature>
<reference evidence="2" key="2">
    <citation type="submission" date="2022-01" db="EMBL/GenBank/DDBJ databases">
        <authorList>
            <person name="Yamashiro T."/>
            <person name="Shiraishi A."/>
            <person name="Satake H."/>
            <person name="Nakayama K."/>
        </authorList>
    </citation>
    <scope>NUCLEOTIDE SEQUENCE</scope>
</reference>
<evidence type="ECO:0000313" key="3">
    <source>
        <dbReference type="Proteomes" id="UP001151760"/>
    </source>
</evidence>
<dbReference type="Proteomes" id="UP001151760">
    <property type="component" value="Unassembled WGS sequence"/>
</dbReference>
<proteinExistence type="predicted"/>
<keyword evidence="3" id="KW-1185">Reference proteome</keyword>
<name>A0ABQ4WG19_9ASTR</name>
<protein>
    <submittedName>
        <fullName evidence="2">Uncharacterized protein</fullName>
    </submittedName>
</protein>
<gene>
    <name evidence="2" type="ORF">Tco_0625164</name>
</gene>
<feature type="compositionally biased region" description="Basic and acidic residues" evidence="1">
    <location>
        <begin position="228"/>
        <end position="240"/>
    </location>
</feature>
<sequence>MTGDRSQLTNFVHKFLGTVKFGNDQIAKIIDANSAMKFKRKRKKKNKQFLIENDRLLDQIISQDIVNIVVNSSLDINTSVNVNSSVAMNDSVNYVEMCNKCLELEVELIKQHNMVEKDEYNKLSKRFSELEQHCISLEIAMQLNKEIFQKNNTSVNQTEPSFDQLFKLNNLKADSSKRHNNREEKVFVITAGNGYLRKGQKRSQNRQNRAWNGKEREKSKSQKSTKVNPDKVKVKAEAEN</sequence>
<organism evidence="2 3">
    <name type="scientific">Tanacetum coccineum</name>
    <dbReference type="NCBI Taxonomy" id="301880"/>
    <lineage>
        <taxon>Eukaryota</taxon>
        <taxon>Viridiplantae</taxon>
        <taxon>Streptophyta</taxon>
        <taxon>Embryophyta</taxon>
        <taxon>Tracheophyta</taxon>
        <taxon>Spermatophyta</taxon>
        <taxon>Magnoliopsida</taxon>
        <taxon>eudicotyledons</taxon>
        <taxon>Gunneridae</taxon>
        <taxon>Pentapetalae</taxon>
        <taxon>asterids</taxon>
        <taxon>campanulids</taxon>
        <taxon>Asterales</taxon>
        <taxon>Asteraceae</taxon>
        <taxon>Asteroideae</taxon>
        <taxon>Anthemideae</taxon>
        <taxon>Anthemidinae</taxon>
        <taxon>Tanacetum</taxon>
    </lineage>
</organism>
<comment type="caution">
    <text evidence="2">The sequence shown here is derived from an EMBL/GenBank/DDBJ whole genome shotgun (WGS) entry which is preliminary data.</text>
</comment>
<accession>A0ABQ4WG19</accession>
<evidence type="ECO:0000256" key="1">
    <source>
        <dbReference type="SAM" id="MobiDB-lite"/>
    </source>
</evidence>
<reference evidence="2" key="1">
    <citation type="journal article" date="2022" name="Int. J. Mol. Sci.">
        <title>Draft Genome of Tanacetum Coccineum: Genomic Comparison of Closely Related Tanacetum-Family Plants.</title>
        <authorList>
            <person name="Yamashiro T."/>
            <person name="Shiraishi A."/>
            <person name="Nakayama K."/>
            <person name="Satake H."/>
        </authorList>
    </citation>
    <scope>NUCLEOTIDE SEQUENCE</scope>
</reference>
<evidence type="ECO:0000313" key="2">
    <source>
        <dbReference type="EMBL" id="GJS51802.1"/>
    </source>
</evidence>
<dbReference type="EMBL" id="BQNB010008610">
    <property type="protein sequence ID" value="GJS51802.1"/>
    <property type="molecule type" value="Genomic_DNA"/>
</dbReference>